<dbReference type="HOGENOM" id="CLU_188410_0_0_10"/>
<dbReference type="Proteomes" id="UP000016630">
    <property type="component" value="Unassembled WGS sequence"/>
</dbReference>
<protein>
    <submittedName>
        <fullName evidence="1">Uncharacterized protein</fullName>
    </submittedName>
</protein>
<dbReference type="EMBL" id="AWUW01000074">
    <property type="protein sequence ID" value="ERJ66639.1"/>
    <property type="molecule type" value="Genomic_DNA"/>
</dbReference>
<proteinExistence type="predicted"/>
<reference evidence="1 2" key="1">
    <citation type="submission" date="2013-06" db="EMBL/GenBank/DDBJ databases">
        <authorList>
            <person name="Weinstock G."/>
            <person name="Sodergren E."/>
            <person name="Lobos E.A."/>
            <person name="Fulton L."/>
            <person name="Fulton R."/>
            <person name="Courtney L."/>
            <person name="Fronick C."/>
            <person name="O'Laughlin M."/>
            <person name="Godfrey J."/>
            <person name="Wilson R.M."/>
            <person name="Miner T."/>
            <person name="Farmer C."/>
            <person name="Delehaunty K."/>
            <person name="Cordes M."/>
            <person name="Minx P."/>
            <person name="Tomlinson C."/>
            <person name="Chen J."/>
            <person name="Wollam A."/>
            <person name="Pepin K.H."/>
            <person name="Bhonagiri V."/>
            <person name="Zhang X."/>
            <person name="Warren W."/>
            <person name="Mitreva M."/>
            <person name="Mardis E.R."/>
            <person name="Wilson R.K."/>
        </authorList>
    </citation>
    <scope>NUCLEOTIDE SEQUENCE [LARGE SCALE GENOMIC DNA]</scope>
    <source>
        <strain evidence="1 2">F0570</strain>
    </source>
</reference>
<accession>A0A0E2LR51</accession>
<organism evidence="1 2">
    <name type="scientific">Porphyromonas gingivalis F0570</name>
    <dbReference type="NCBI Taxonomy" id="1227271"/>
    <lineage>
        <taxon>Bacteria</taxon>
        <taxon>Pseudomonadati</taxon>
        <taxon>Bacteroidota</taxon>
        <taxon>Bacteroidia</taxon>
        <taxon>Bacteroidales</taxon>
        <taxon>Porphyromonadaceae</taxon>
        <taxon>Porphyromonas</taxon>
    </lineage>
</organism>
<evidence type="ECO:0000313" key="1">
    <source>
        <dbReference type="EMBL" id="ERJ66639.1"/>
    </source>
</evidence>
<dbReference type="AlphaFoldDB" id="A0A0E2LR51"/>
<comment type="caution">
    <text evidence="1">The sequence shown here is derived from an EMBL/GenBank/DDBJ whole genome shotgun (WGS) entry which is preliminary data.</text>
</comment>
<gene>
    <name evidence="1" type="ORF">HMPREF1555_01043</name>
</gene>
<evidence type="ECO:0000313" key="2">
    <source>
        <dbReference type="Proteomes" id="UP000016630"/>
    </source>
</evidence>
<name>A0A0E2LR51_PORGN</name>
<sequence>MFHGIPGIRNMKFSLPRKTTLEFFQLSARARVLCCKNGVVLHKTYLAICTDANKSVPKDGALPSREESLLMPSMHRFIAWMQSYYLLCIS</sequence>